<gene>
    <name evidence="1" type="ORF">RRG08_059328</name>
</gene>
<sequence>MDANLAVSRKAKQKLEGSIQCPLYPCRPGSDAVGEVCYDKPQLERKAEVEVVEVKELVDFYAHEREDPDYMAVRDDGCGDYIVSRVDAS</sequence>
<organism evidence="1 2">
    <name type="scientific">Elysia crispata</name>
    <name type="common">lettuce slug</name>
    <dbReference type="NCBI Taxonomy" id="231223"/>
    <lineage>
        <taxon>Eukaryota</taxon>
        <taxon>Metazoa</taxon>
        <taxon>Spiralia</taxon>
        <taxon>Lophotrochozoa</taxon>
        <taxon>Mollusca</taxon>
        <taxon>Gastropoda</taxon>
        <taxon>Heterobranchia</taxon>
        <taxon>Euthyneura</taxon>
        <taxon>Panpulmonata</taxon>
        <taxon>Sacoglossa</taxon>
        <taxon>Placobranchoidea</taxon>
        <taxon>Plakobranchidae</taxon>
        <taxon>Elysia</taxon>
    </lineage>
</organism>
<dbReference type="EMBL" id="JAWDGP010000016">
    <property type="protein sequence ID" value="KAK3804358.1"/>
    <property type="molecule type" value="Genomic_DNA"/>
</dbReference>
<accession>A0AAE1EGP2</accession>
<proteinExistence type="predicted"/>
<protein>
    <submittedName>
        <fullName evidence="1">Uncharacterized protein</fullName>
    </submittedName>
</protein>
<evidence type="ECO:0000313" key="1">
    <source>
        <dbReference type="EMBL" id="KAK3804358.1"/>
    </source>
</evidence>
<name>A0AAE1EGP2_9GAST</name>
<evidence type="ECO:0000313" key="2">
    <source>
        <dbReference type="Proteomes" id="UP001283361"/>
    </source>
</evidence>
<reference evidence="1" key="1">
    <citation type="journal article" date="2023" name="G3 (Bethesda)">
        <title>A reference genome for the long-term kleptoplast-retaining sea slug Elysia crispata morphotype clarki.</title>
        <authorList>
            <person name="Eastman K.E."/>
            <person name="Pendleton A.L."/>
            <person name="Shaikh M.A."/>
            <person name="Suttiyut T."/>
            <person name="Ogas R."/>
            <person name="Tomko P."/>
            <person name="Gavelis G."/>
            <person name="Widhalm J.R."/>
            <person name="Wisecaver J.H."/>
        </authorList>
    </citation>
    <scope>NUCLEOTIDE SEQUENCE</scope>
    <source>
        <strain evidence="1">ECLA1</strain>
    </source>
</reference>
<dbReference type="Proteomes" id="UP001283361">
    <property type="component" value="Unassembled WGS sequence"/>
</dbReference>
<keyword evidence="2" id="KW-1185">Reference proteome</keyword>
<dbReference type="AlphaFoldDB" id="A0AAE1EGP2"/>
<comment type="caution">
    <text evidence="1">The sequence shown here is derived from an EMBL/GenBank/DDBJ whole genome shotgun (WGS) entry which is preliminary data.</text>
</comment>